<proteinExistence type="predicted"/>
<accession>A0A6I4NX63</accession>
<keyword evidence="1" id="KW-0472">Membrane</keyword>
<keyword evidence="3" id="KW-1185">Reference proteome</keyword>
<feature type="transmembrane region" description="Helical" evidence="1">
    <location>
        <begin position="89"/>
        <end position="106"/>
    </location>
</feature>
<dbReference type="Proteomes" id="UP000438182">
    <property type="component" value="Unassembled WGS sequence"/>
</dbReference>
<evidence type="ECO:0000313" key="3">
    <source>
        <dbReference type="Proteomes" id="UP000438182"/>
    </source>
</evidence>
<evidence type="ECO:0000313" key="2">
    <source>
        <dbReference type="EMBL" id="MWB98781.1"/>
    </source>
</evidence>
<dbReference type="EMBL" id="WSTA01000037">
    <property type="protein sequence ID" value="MWB98781.1"/>
    <property type="molecule type" value="Genomic_DNA"/>
</dbReference>
<sequence>MTIRVNDVVRFVLEIAAFVILALWGFFAFPLPWPGILIGIGAPVFAILLWALFRSPKAVFAVDPFVKALVEIAIFSSAALGLWQLGQPILAAVFALVAAVSGVLNGRREITES</sequence>
<feature type="transmembrane region" description="Helical" evidence="1">
    <location>
        <begin position="65"/>
        <end position="83"/>
    </location>
</feature>
<keyword evidence="1" id="KW-1133">Transmembrane helix</keyword>
<keyword evidence="1" id="KW-0812">Transmembrane</keyword>
<gene>
    <name evidence="2" type="ORF">GB864_09510</name>
</gene>
<dbReference type="InterPro" id="IPR021214">
    <property type="entry name" value="DUF2568"/>
</dbReference>
<dbReference type="Pfam" id="PF10823">
    <property type="entry name" value="DUF2568"/>
    <property type="match status" value="1"/>
</dbReference>
<protein>
    <submittedName>
        <fullName evidence="2">DUF2568 domain-containing protein</fullName>
    </submittedName>
</protein>
<evidence type="ECO:0000256" key="1">
    <source>
        <dbReference type="SAM" id="Phobius"/>
    </source>
</evidence>
<dbReference type="AlphaFoldDB" id="A0A6I4NX63"/>
<organism evidence="2 3">
    <name type="scientific">Agromyces seonyuensis</name>
    <dbReference type="NCBI Taxonomy" id="2662446"/>
    <lineage>
        <taxon>Bacteria</taxon>
        <taxon>Bacillati</taxon>
        <taxon>Actinomycetota</taxon>
        <taxon>Actinomycetes</taxon>
        <taxon>Micrococcales</taxon>
        <taxon>Microbacteriaceae</taxon>
        <taxon>Agromyces</taxon>
    </lineage>
</organism>
<feature type="transmembrane region" description="Helical" evidence="1">
    <location>
        <begin position="12"/>
        <end position="29"/>
    </location>
</feature>
<comment type="caution">
    <text evidence="2">The sequence shown here is derived from an EMBL/GenBank/DDBJ whole genome shotgun (WGS) entry which is preliminary data.</text>
</comment>
<reference evidence="2 3" key="1">
    <citation type="submission" date="2019-12" db="EMBL/GenBank/DDBJ databases">
        <authorList>
            <person name="Kim Y.S."/>
        </authorList>
    </citation>
    <scope>NUCLEOTIDE SEQUENCE [LARGE SCALE GENOMIC DNA]</scope>
    <source>
        <strain evidence="2 3">MMS17-SY077</strain>
    </source>
</reference>
<name>A0A6I4NX63_9MICO</name>
<feature type="transmembrane region" description="Helical" evidence="1">
    <location>
        <begin position="35"/>
        <end position="53"/>
    </location>
</feature>